<comment type="caution">
    <text evidence="1">The sequence shown here is derived from an EMBL/GenBank/DDBJ whole genome shotgun (WGS) entry which is preliminary data.</text>
</comment>
<reference evidence="1 2" key="1">
    <citation type="submission" date="2020-10" db="EMBL/GenBank/DDBJ databases">
        <title>Sequencing the genomes of 1000 actinobacteria strains.</title>
        <authorList>
            <person name="Klenk H.-P."/>
        </authorList>
    </citation>
    <scope>NUCLEOTIDE SEQUENCE [LARGE SCALE GENOMIC DNA]</scope>
    <source>
        <strain evidence="1 2">DSM 43748</strain>
    </source>
</reference>
<dbReference type="RefSeq" id="WP_192774993.1">
    <property type="nucleotide sequence ID" value="NZ_BAAASY010000049.1"/>
</dbReference>
<gene>
    <name evidence="1" type="ORF">H4W81_002551</name>
</gene>
<evidence type="ECO:0008006" key="3">
    <source>
        <dbReference type="Google" id="ProtNLM"/>
    </source>
</evidence>
<keyword evidence="2" id="KW-1185">Reference proteome</keyword>
<protein>
    <recommendedName>
        <fullName evidence="3">PIN domain-containing protein</fullName>
    </recommendedName>
</protein>
<evidence type="ECO:0000313" key="2">
    <source>
        <dbReference type="Proteomes" id="UP000661607"/>
    </source>
</evidence>
<proteinExistence type="predicted"/>
<organism evidence="1 2">
    <name type="scientific">Nonomuraea africana</name>
    <dbReference type="NCBI Taxonomy" id="46171"/>
    <lineage>
        <taxon>Bacteria</taxon>
        <taxon>Bacillati</taxon>
        <taxon>Actinomycetota</taxon>
        <taxon>Actinomycetes</taxon>
        <taxon>Streptosporangiales</taxon>
        <taxon>Streptosporangiaceae</taxon>
        <taxon>Nonomuraea</taxon>
    </lineage>
</organism>
<dbReference type="Proteomes" id="UP000661607">
    <property type="component" value="Unassembled WGS sequence"/>
</dbReference>
<name>A0ABR9KCN2_9ACTN</name>
<dbReference type="EMBL" id="JADBEF010000001">
    <property type="protein sequence ID" value="MBE1559772.1"/>
    <property type="molecule type" value="Genomic_DNA"/>
</dbReference>
<sequence length="132" mass="13939">MLDTSALIAWGRRSSPYVDATIWMRAEHRGYIVPIVTTAPALTAALAQLPDSAVPVLEVLLGMDGTTLVDSLIPASAPGVAEVLRIAGPYATEQVTAASVVHAAKRRSLPVVTANPFPLTALWSDIEIDQIP</sequence>
<accession>A0ABR9KCN2</accession>
<evidence type="ECO:0000313" key="1">
    <source>
        <dbReference type="EMBL" id="MBE1559772.1"/>
    </source>
</evidence>